<dbReference type="EMBL" id="BMAW01056540">
    <property type="protein sequence ID" value="GFT06301.1"/>
    <property type="molecule type" value="Genomic_DNA"/>
</dbReference>
<evidence type="ECO:0000313" key="1">
    <source>
        <dbReference type="EMBL" id="GFT06301.1"/>
    </source>
</evidence>
<organism evidence="1 2">
    <name type="scientific">Nephila pilipes</name>
    <name type="common">Giant wood spider</name>
    <name type="synonym">Nephila maculata</name>
    <dbReference type="NCBI Taxonomy" id="299642"/>
    <lineage>
        <taxon>Eukaryota</taxon>
        <taxon>Metazoa</taxon>
        <taxon>Ecdysozoa</taxon>
        <taxon>Arthropoda</taxon>
        <taxon>Chelicerata</taxon>
        <taxon>Arachnida</taxon>
        <taxon>Araneae</taxon>
        <taxon>Araneomorphae</taxon>
        <taxon>Entelegynae</taxon>
        <taxon>Araneoidea</taxon>
        <taxon>Nephilidae</taxon>
        <taxon>Nephila</taxon>
    </lineage>
</organism>
<dbReference type="Proteomes" id="UP000887013">
    <property type="component" value="Unassembled WGS sequence"/>
</dbReference>
<protein>
    <submittedName>
        <fullName evidence="1">Uncharacterized protein</fullName>
    </submittedName>
</protein>
<sequence length="95" mass="11111">MFLFEKYLSRRGEDWHTVIGESVAEGTERECLDLQQALIDKRAPQDHGTSLSSRSTISHPRRKMRIQLRSYNFYTQASTTITTYAHQRQDNCMSQ</sequence>
<keyword evidence="2" id="KW-1185">Reference proteome</keyword>
<proteinExistence type="predicted"/>
<accession>A0A8X6TE19</accession>
<evidence type="ECO:0000313" key="2">
    <source>
        <dbReference type="Proteomes" id="UP000887013"/>
    </source>
</evidence>
<dbReference type="AlphaFoldDB" id="A0A8X6TE19"/>
<gene>
    <name evidence="1" type="ORF">NPIL_109791</name>
</gene>
<reference evidence="1" key="1">
    <citation type="submission" date="2020-08" db="EMBL/GenBank/DDBJ databases">
        <title>Multicomponent nature underlies the extraordinary mechanical properties of spider dragline silk.</title>
        <authorList>
            <person name="Kono N."/>
            <person name="Nakamura H."/>
            <person name="Mori M."/>
            <person name="Yoshida Y."/>
            <person name="Ohtoshi R."/>
            <person name="Malay A.D."/>
            <person name="Moran D.A.P."/>
            <person name="Tomita M."/>
            <person name="Numata K."/>
            <person name="Arakawa K."/>
        </authorList>
    </citation>
    <scope>NUCLEOTIDE SEQUENCE</scope>
</reference>
<comment type="caution">
    <text evidence="1">The sequence shown here is derived from an EMBL/GenBank/DDBJ whole genome shotgun (WGS) entry which is preliminary data.</text>
</comment>
<name>A0A8X6TE19_NEPPI</name>